<proteinExistence type="predicted"/>
<evidence type="ECO:0000256" key="1">
    <source>
        <dbReference type="SAM" id="MobiDB-lite"/>
    </source>
</evidence>
<feature type="region of interest" description="Disordered" evidence="1">
    <location>
        <begin position="1"/>
        <end position="53"/>
    </location>
</feature>
<evidence type="ECO:0000313" key="2">
    <source>
        <dbReference type="EMBL" id="MFC3938346.1"/>
    </source>
</evidence>
<dbReference type="RefSeq" id="WP_055394313.1">
    <property type="nucleotide sequence ID" value="NZ_JAMXAX010000086.1"/>
</dbReference>
<keyword evidence="3" id="KW-1185">Reference proteome</keyword>
<sequence length="131" mass="12436">MHPSTLPHPATPPVDEDLADQARPGYGIPSQDPRPGAQTALEPEDAEREAHSVLVGGGMMAGAAAGAAVGVAVAGPVGVVVGGTLGGIAGALGGAAAGTAVNTEEAGEAPDPALAGSKPQDTNKGTQSSKG</sequence>
<protein>
    <recommendedName>
        <fullName evidence="4">Bacteriocin</fullName>
    </recommendedName>
</protein>
<comment type="caution">
    <text evidence="2">The sequence shown here is derived from an EMBL/GenBank/DDBJ whole genome shotgun (WGS) entry which is preliminary data.</text>
</comment>
<name>A0ABV8DJ52_9BURK</name>
<dbReference type="Proteomes" id="UP001595693">
    <property type="component" value="Unassembled WGS sequence"/>
</dbReference>
<accession>A0ABV8DJ52</accession>
<evidence type="ECO:0000313" key="3">
    <source>
        <dbReference type="Proteomes" id="UP001595693"/>
    </source>
</evidence>
<organism evidence="2 3">
    <name type="scientific">Acidovorax facilis</name>
    <dbReference type="NCBI Taxonomy" id="12917"/>
    <lineage>
        <taxon>Bacteria</taxon>
        <taxon>Pseudomonadati</taxon>
        <taxon>Pseudomonadota</taxon>
        <taxon>Betaproteobacteria</taxon>
        <taxon>Burkholderiales</taxon>
        <taxon>Comamonadaceae</taxon>
        <taxon>Acidovorax</taxon>
    </lineage>
</organism>
<gene>
    <name evidence="2" type="ORF">ACFOW3_27370</name>
</gene>
<evidence type="ECO:0008006" key="4">
    <source>
        <dbReference type="Google" id="ProtNLM"/>
    </source>
</evidence>
<feature type="region of interest" description="Disordered" evidence="1">
    <location>
        <begin position="100"/>
        <end position="131"/>
    </location>
</feature>
<reference evidence="3" key="1">
    <citation type="journal article" date="2019" name="Int. J. Syst. Evol. Microbiol.">
        <title>The Global Catalogue of Microorganisms (GCM) 10K type strain sequencing project: providing services to taxonomists for standard genome sequencing and annotation.</title>
        <authorList>
            <consortium name="The Broad Institute Genomics Platform"/>
            <consortium name="The Broad Institute Genome Sequencing Center for Infectious Disease"/>
            <person name="Wu L."/>
            <person name="Ma J."/>
        </authorList>
    </citation>
    <scope>NUCLEOTIDE SEQUENCE [LARGE SCALE GENOMIC DNA]</scope>
    <source>
        <strain evidence="3">CCUG 2113</strain>
    </source>
</reference>
<feature type="compositionally biased region" description="Polar residues" evidence="1">
    <location>
        <begin position="119"/>
        <end position="131"/>
    </location>
</feature>
<dbReference type="EMBL" id="JBHSAJ010000178">
    <property type="protein sequence ID" value="MFC3938346.1"/>
    <property type="molecule type" value="Genomic_DNA"/>
</dbReference>